<dbReference type="AlphaFoldDB" id="A0A0F4QFH3"/>
<sequence>MTHSEVKIDIEWHQAGAPLAQLILAHGAGAGRDSDFMQDMANRVSALGVTVGLFDFGYMQMAKALDKRRPPERAPKLLAHYRDVLSAQLDDLPVFIGGKSMGGRMASMLVCEDDIQVQGVFALGYPFHPPGKPEKLRTEHFADIPCPFVVLQGERDTFGNHAEVTALAAQAEDQGWPELVWLKDGDHSLKPRKASGLTEAQNRQLAAEAIAAKIAEILNG</sequence>
<dbReference type="SUPFAM" id="SSF53474">
    <property type="entry name" value="alpha/beta-Hydrolases"/>
    <property type="match status" value="1"/>
</dbReference>
<gene>
    <name evidence="2" type="ORF">TW77_19250</name>
</gene>
<dbReference type="OrthoDB" id="652634at2"/>
<dbReference type="Proteomes" id="UP000033452">
    <property type="component" value="Unassembled WGS sequence"/>
</dbReference>
<dbReference type="EMBL" id="JXYA01000049">
    <property type="protein sequence ID" value="KJZ06463.1"/>
    <property type="molecule type" value="Genomic_DNA"/>
</dbReference>
<feature type="domain" description="KANL3/Tex30 alpha/beta hydrolase-like" evidence="1">
    <location>
        <begin position="20"/>
        <end position="214"/>
    </location>
</feature>
<accession>A0A0F4QFH3</accession>
<dbReference type="InterPro" id="IPR026555">
    <property type="entry name" value="NSL3/Tex30"/>
</dbReference>
<evidence type="ECO:0000313" key="3">
    <source>
        <dbReference type="Proteomes" id="UP000033452"/>
    </source>
</evidence>
<dbReference type="RefSeq" id="WP_046006604.1">
    <property type="nucleotide sequence ID" value="NZ_JXYA01000049.1"/>
</dbReference>
<dbReference type="PANTHER" id="PTHR13136:SF11">
    <property type="entry name" value="TESTIS-EXPRESSED PROTEIN 30"/>
    <property type="match status" value="1"/>
</dbReference>
<dbReference type="PANTHER" id="PTHR13136">
    <property type="entry name" value="TESTIS DEVELOPMENT PROTEIN PRTD"/>
    <property type="match status" value="1"/>
</dbReference>
<reference evidence="2 3" key="1">
    <citation type="journal article" date="2015" name="BMC Genomics">
        <title>Genome mining reveals unlocked bioactive potential of marine Gram-negative bacteria.</title>
        <authorList>
            <person name="Machado H."/>
            <person name="Sonnenschein E.C."/>
            <person name="Melchiorsen J."/>
            <person name="Gram L."/>
        </authorList>
    </citation>
    <scope>NUCLEOTIDE SEQUENCE [LARGE SCALE GENOMIC DNA]</scope>
    <source>
        <strain evidence="2 3">S2471</strain>
    </source>
</reference>
<evidence type="ECO:0000259" key="1">
    <source>
        <dbReference type="Pfam" id="PF20408"/>
    </source>
</evidence>
<dbReference type="GO" id="GO:0016787">
    <property type="term" value="F:hydrolase activity"/>
    <property type="evidence" value="ECO:0007669"/>
    <property type="project" value="UniProtKB-KW"/>
</dbReference>
<dbReference type="Pfam" id="PF20408">
    <property type="entry name" value="Abhydrolase_11"/>
    <property type="match status" value="1"/>
</dbReference>
<proteinExistence type="predicted"/>
<organism evidence="2 3">
    <name type="scientific">Pseudoalteromonas rubra</name>
    <dbReference type="NCBI Taxonomy" id="43658"/>
    <lineage>
        <taxon>Bacteria</taxon>
        <taxon>Pseudomonadati</taxon>
        <taxon>Pseudomonadota</taxon>
        <taxon>Gammaproteobacteria</taxon>
        <taxon>Alteromonadales</taxon>
        <taxon>Pseudoalteromonadaceae</taxon>
        <taxon>Pseudoalteromonas</taxon>
    </lineage>
</organism>
<dbReference type="InterPro" id="IPR046879">
    <property type="entry name" value="KANL3/Tex30_Abhydrolase"/>
</dbReference>
<dbReference type="Gene3D" id="3.40.50.1820">
    <property type="entry name" value="alpha/beta hydrolase"/>
    <property type="match status" value="1"/>
</dbReference>
<evidence type="ECO:0000313" key="2">
    <source>
        <dbReference type="EMBL" id="KJZ06463.1"/>
    </source>
</evidence>
<keyword evidence="2" id="KW-0378">Hydrolase</keyword>
<dbReference type="InterPro" id="IPR029058">
    <property type="entry name" value="AB_hydrolase_fold"/>
</dbReference>
<comment type="caution">
    <text evidence="2">The sequence shown here is derived from an EMBL/GenBank/DDBJ whole genome shotgun (WGS) entry which is preliminary data.</text>
</comment>
<protein>
    <submittedName>
        <fullName evidence="2">Alpha/beta hydrolase</fullName>
    </submittedName>
</protein>
<keyword evidence="3" id="KW-1185">Reference proteome</keyword>
<dbReference type="PATRIC" id="fig|43658.5.peg.4065"/>
<name>A0A0F4QFH3_9GAMM</name>